<proteinExistence type="predicted"/>
<dbReference type="EMBL" id="MW582621">
    <property type="protein sequence ID" value="QSQ87289.1"/>
    <property type="molecule type" value="Genomic_DNA"/>
</dbReference>
<evidence type="ECO:0000256" key="11">
    <source>
        <dbReference type="ARBA" id="ARBA00022989"/>
    </source>
</evidence>
<evidence type="ECO:0000256" key="2">
    <source>
        <dbReference type="ARBA" id="ARBA00004448"/>
    </source>
</evidence>
<keyword evidence="10" id="KW-0249">Electron transport</keyword>
<feature type="transmembrane region" description="Helical" evidence="18">
    <location>
        <begin position="509"/>
        <end position="528"/>
    </location>
</feature>
<keyword evidence="11 18" id="KW-1133">Transmembrane helix</keyword>
<evidence type="ECO:0000256" key="1">
    <source>
        <dbReference type="ARBA" id="ARBA00003257"/>
    </source>
</evidence>
<keyword evidence="9" id="KW-1278">Translocase</keyword>
<dbReference type="GO" id="GO:0015990">
    <property type="term" value="P:electron transport coupled proton transport"/>
    <property type="evidence" value="ECO:0007669"/>
    <property type="project" value="TreeGrafter"/>
</dbReference>
<geneLocation type="mitochondrion" evidence="21"/>
<feature type="transmembrane region" description="Helical" evidence="18">
    <location>
        <begin position="288"/>
        <end position="310"/>
    </location>
</feature>
<feature type="transmembrane region" description="Helical" evidence="18">
    <location>
        <begin position="50"/>
        <end position="74"/>
    </location>
</feature>
<feature type="transmembrane region" description="Helical" evidence="18">
    <location>
        <begin position="540"/>
        <end position="558"/>
    </location>
</feature>
<dbReference type="Pfam" id="PF00361">
    <property type="entry name" value="Proton_antipo_M"/>
    <property type="match status" value="1"/>
</dbReference>
<evidence type="ECO:0000256" key="16">
    <source>
        <dbReference type="ARBA" id="ARBA00031027"/>
    </source>
</evidence>
<protein>
    <recommendedName>
        <fullName evidence="4">NADH-ubiquinone oxidoreductase chain 5</fullName>
        <ecNumber evidence="3">7.1.1.2</ecNumber>
    </recommendedName>
    <alternativeName>
        <fullName evidence="16">NADH dehydrogenase subunit 5</fullName>
    </alternativeName>
</protein>
<dbReference type="InterPro" id="IPR001750">
    <property type="entry name" value="ND/Mrp_TM"/>
</dbReference>
<keyword evidence="12" id="KW-0520">NAD</keyword>
<dbReference type="GO" id="GO:0003954">
    <property type="term" value="F:NADH dehydrogenase activity"/>
    <property type="evidence" value="ECO:0007669"/>
    <property type="project" value="TreeGrafter"/>
</dbReference>
<dbReference type="EC" id="7.1.1.2" evidence="3"/>
<sequence length="559" mass="65525">MSIFILMFPFFILLSFFFFFVSFNMLFLNFSYFFSWNMYISSFYVSFPLYFDYISCIFLGMVLMISGSILFYSHFYMEGEVYKSRFFYLMFLFVVSMIFLILCPNFFCMLLGWDGLGLISYCLVIYYQNVKSYSSGMITALTNRVGDVFILATIAMFFSMGSWSYMNFTNFFNSDFFILMFFIASLTKSAQVPFSAWLPAAMAAPTPVSSLVHSSTLVTAGVYILIRFNYFFSEDLKFYLLCISLMTMVMSGISGLFEFDLKKIIALSTLSQLGFMMATISLNYSNLAFFHLITHASFKALLFMCAGMFIHYFFDNQDIRSFGLMNKNFSFSLSMFFVANLSLCGFPFLSGFFSKDLILELFLLKSSGIIFFSLIFLGTFLTVFYTFRLIFFLSFKGAFFMPLEISNNKMGIEFSMIFLFFFSIFLGYFGSVFFLFPFNYIVMPLNLKLFVSILCLVSFFLCYILCKNNYLFRSSLVIFFSQMWFLHFLKTDFIKKYFFSFSFFLSKSITGFVESFFGFFVYKELFYISFYLNKMLKSSFVIFLIFVLSIVSLWMLLIF</sequence>
<dbReference type="Pfam" id="PF06455">
    <property type="entry name" value="NADH5_C"/>
    <property type="match status" value="1"/>
</dbReference>
<evidence type="ECO:0000256" key="8">
    <source>
        <dbReference type="ARBA" id="ARBA00022792"/>
    </source>
</evidence>
<evidence type="ECO:0000256" key="6">
    <source>
        <dbReference type="ARBA" id="ARBA00022660"/>
    </source>
</evidence>
<evidence type="ECO:0000256" key="5">
    <source>
        <dbReference type="ARBA" id="ARBA00022448"/>
    </source>
</evidence>
<feature type="transmembrane region" description="Helical" evidence="18">
    <location>
        <begin position="7"/>
        <end position="30"/>
    </location>
</feature>
<gene>
    <name evidence="21" type="primary">nad5</name>
</gene>
<dbReference type="GO" id="GO:0008137">
    <property type="term" value="F:NADH dehydrogenase (ubiquinone) activity"/>
    <property type="evidence" value="ECO:0007669"/>
    <property type="project" value="UniProtKB-EC"/>
</dbReference>
<dbReference type="GO" id="GO:0005743">
    <property type="term" value="C:mitochondrial inner membrane"/>
    <property type="evidence" value="ECO:0007669"/>
    <property type="project" value="UniProtKB-SubCell"/>
</dbReference>
<accession>A0A8A0Y0K5</accession>
<keyword evidence="6" id="KW-0679">Respiratory chain</keyword>
<feature type="domain" description="NADH:quinone oxidoreductase/Mrp antiporter transmembrane" evidence="19">
    <location>
        <begin position="105"/>
        <end position="382"/>
    </location>
</feature>
<keyword evidence="5" id="KW-0813">Transport</keyword>
<evidence type="ECO:0000256" key="4">
    <source>
        <dbReference type="ARBA" id="ARBA00021096"/>
    </source>
</evidence>
<feature type="transmembrane region" description="Helical" evidence="18">
    <location>
        <begin position="86"/>
        <end position="104"/>
    </location>
</feature>
<evidence type="ECO:0000259" key="20">
    <source>
        <dbReference type="Pfam" id="PF06455"/>
    </source>
</evidence>
<evidence type="ECO:0000256" key="15">
    <source>
        <dbReference type="ARBA" id="ARBA00023136"/>
    </source>
</evidence>
<dbReference type="GO" id="GO:0042773">
    <property type="term" value="P:ATP synthesis coupled electron transport"/>
    <property type="evidence" value="ECO:0007669"/>
    <property type="project" value="InterPro"/>
</dbReference>
<evidence type="ECO:0000256" key="3">
    <source>
        <dbReference type="ARBA" id="ARBA00012944"/>
    </source>
</evidence>
<feature type="transmembrane region" description="Helical" evidence="18">
    <location>
        <begin position="369"/>
        <end position="395"/>
    </location>
</feature>
<dbReference type="InterPro" id="IPR003945">
    <property type="entry name" value="NU5C-like"/>
</dbReference>
<comment type="function">
    <text evidence="1">Core subunit of the mitochondrial membrane respiratory chain NADH dehydrogenase (Complex I) that is believed to belong to the minimal assembly required for catalysis. Complex I functions in the transfer of electrons from NADH to the respiratory chain. The immediate electron acceptor for the enzyme is believed to be ubiquinone.</text>
</comment>
<dbReference type="PRINTS" id="PR01434">
    <property type="entry name" value="NADHDHGNASE5"/>
</dbReference>
<feature type="domain" description="NADH dehydrogenase subunit 5 C-terminal" evidence="20">
    <location>
        <begin position="385"/>
        <end position="557"/>
    </location>
</feature>
<evidence type="ECO:0000256" key="10">
    <source>
        <dbReference type="ARBA" id="ARBA00022982"/>
    </source>
</evidence>
<feature type="transmembrane region" description="Helical" evidence="18">
    <location>
        <begin position="331"/>
        <end position="349"/>
    </location>
</feature>
<keyword evidence="8" id="KW-0999">Mitochondrion inner membrane</keyword>
<organism evidence="21">
    <name type="scientific">Thrips hawaiiensis</name>
    <dbReference type="NCBI Taxonomy" id="163894"/>
    <lineage>
        <taxon>Eukaryota</taxon>
        <taxon>Metazoa</taxon>
        <taxon>Ecdysozoa</taxon>
        <taxon>Arthropoda</taxon>
        <taxon>Hexapoda</taxon>
        <taxon>Insecta</taxon>
        <taxon>Pterygota</taxon>
        <taxon>Neoptera</taxon>
        <taxon>Paraneoptera</taxon>
        <taxon>Thysanoptera</taxon>
        <taxon>Terebrantia</taxon>
        <taxon>Thripoidea</taxon>
        <taxon>Thripidae</taxon>
        <taxon>Thrips</taxon>
    </lineage>
</organism>
<dbReference type="PANTHER" id="PTHR42829">
    <property type="entry name" value="NADH-UBIQUINONE OXIDOREDUCTASE CHAIN 5"/>
    <property type="match status" value="1"/>
</dbReference>
<feature type="transmembrane region" description="Helical" evidence="18">
    <location>
        <begin position="110"/>
        <end position="127"/>
    </location>
</feature>
<evidence type="ECO:0000256" key="7">
    <source>
        <dbReference type="ARBA" id="ARBA00022692"/>
    </source>
</evidence>
<evidence type="ECO:0000313" key="21">
    <source>
        <dbReference type="EMBL" id="QSQ87289.1"/>
    </source>
</evidence>
<evidence type="ECO:0000256" key="18">
    <source>
        <dbReference type="SAM" id="Phobius"/>
    </source>
</evidence>
<keyword evidence="15 18" id="KW-0472">Membrane</keyword>
<comment type="catalytic activity">
    <reaction evidence="17">
        <text>a ubiquinone + NADH + 5 H(+)(in) = a ubiquinol + NAD(+) + 4 H(+)(out)</text>
        <dbReference type="Rhea" id="RHEA:29091"/>
        <dbReference type="Rhea" id="RHEA-COMP:9565"/>
        <dbReference type="Rhea" id="RHEA-COMP:9566"/>
        <dbReference type="ChEBI" id="CHEBI:15378"/>
        <dbReference type="ChEBI" id="CHEBI:16389"/>
        <dbReference type="ChEBI" id="CHEBI:17976"/>
        <dbReference type="ChEBI" id="CHEBI:57540"/>
        <dbReference type="ChEBI" id="CHEBI:57945"/>
        <dbReference type="EC" id="7.1.1.2"/>
    </reaction>
</comment>
<feature type="transmembrane region" description="Helical" evidence="18">
    <location>
        <begin position="264"/>
        <end position="282"/>
    </location>
</feature>
<evidence type="ECO:0000256" key="17">
    <source>
        <dbReference type="ARBA" id="ARBA00049551"/>
    </source>
</evidence>
<evidence type="ECO:0000256" key="13">
    <source>
        <dbReference type="ARBA" id="ARBA00023075"/>
    </source>
</evidence>
<evidence type="ECO:0000256" key="9">
    <source>
        <dbReference type="ARBA" id="ARBA00022967"/>
    </source>
</evidence>
<dbReference type="PANTHER" id="PTHR42829:SF2">
    <property type="entry name" value="NADH-UBIQUINONE OXIDOREDUCTASE CHAIN 5"/>
    <property type="match status" value="1"/>
</dbReference>
<feature type="transmembrane region" description="Helical" evidence="18">
    <location>
        <begin position="416"/>
        <end position="441"/>
    </location>
</feature>
<feature type="transmembrane region" description="Helical" evidence="18">
    <location>
        <begin position="470"/>
        <end position="489"/>
    </location>
</feature>
<feature type="transmembrane region" description="Helical" evidence="18">
    <location>
        <begin position="238"/>
        <end position="257"/>
    </location>
</feature>
<keyword evidence="13" id="KW-0830">Ubiquinone</keyword>
<comment type="subcellular location">
    <subcellularLocation>
        <location evidence="2">Mitochondrion inner membrane</location>
        <topology evidence="2">Multi-pass membrane protein</topology>
    </subcellularLocation>
</comment>
<feature type="transmembrane region" description="Helical" evidence="18">
    <location>
        <begin position="210"/>
        <end position="232"/>
    </location>
</feature>
<dbReference type="AlphaFoldDB" id="A0A8A0Y0K5"/>
<dbReference type="InterPro" id="IPR010934">
    <property type="entry name" value="NADH_DH_su5_C"/>
</dbReference>
<evidence type="ECO:0000256" key="14">
    <source>
        <dbReference type="ARBA" id="ARBA00023128"/>
    </source>
</evidence>
<name>A0A8A0Y0K5_9NEOP</name>
<feature type="transmembrane region" description="Helical" evidence="18">
    <location>
        <begin position="177"/>
        <end position="198"/>
    </location>
</feature>
<feature type="transmembrane region" description="Helical" evidence="18">
    <location>
        <begin position="148"/>
        <end position="165"/>
    </location>
</feature>
<keyword evidence="7 18" id="KW-0812">Transmembrane</keyword>
<evidence type="ECO:0000259" key="19">
    <source>
        <dbReference type="Pfam" id="PF00361"/>
    </source>
</evidence>
<feature type="transmembrane region" description="Helical" evidence="18">
    <location>
        <begin position="447"/>
        <end position="465"/>
    </location>
</feature>
<keyword evidence="14 21" id="KW-0496">Mitochondrion</keyword>
<evidence type="ECO:0000256" key="12">
    <source>
        <dbReference type="ARBA" id="ARBA00023027"/>
    </source>
</evidence>
<reference evidence="21" key="1">
    <citation type="submission" date="2021-02" db="EMBL/GenBank/DDBJ databases">
        <title>Complete mitochondrial genome sequence for the Thrips hawaiiensis (Thysanoptera: Thripidae).</title>
        <authorList>
            <person name="Wang Y."/>
        </authorList>
    </citation>
    <scope>NUCLEOTIDE SEQUENCE</scope>
</reference>